<evidence type="ECO:0000313" key="3">
    <source>
        <dbReference type="Proteomes" id="UP000618460"/>
    </source>
</evidence>
<keyword evidence="1" id="KW-0812">Transmembrane</keyword>
<name>A0A917TGR7_9BACI</name>
<reference evidence="2" key="1">
    <citation type="journal article" date="2014" name="Int. J. Syst. Evol. Microbiol.">
        <title>Complete genome sequence of Corynebacterium casei LMG S-19264T (=DSM 44701T), isolated from a smear-ripened cheese.</title>
        <authorList>
            <consortium name="US DOE Joint Genome Institute (JGI-PGF)"/>
            <person name="Walter F."/>
            <person name="Albersmeier A."/>
            <person name="Kalinowski J."/>
            <person name="Ruckert C."/>
        </authorList>
    </citation>
    <scope>NUCLEOTIDE SEQUENCE</scope>
    <source>
        <strain evidence="2">CGMCC 1.6333</strain>
    </source>
</reference>
<keyword evidence="1" id="KW-1133">Transmembrane helix</keyword>
<dbReference type="AlphaFoldDB" id="A0A917TGR7"/>
<gene>
    <name evidence="2" type="ORF">GCM10011351_05180</name>
</gene>
<dbReference type="NCBIfam" id="NF033880">
    <property type="entry name" value="Prli42"/>
    <property type="match status" value="1"/>
</dbReference>
<comment type="caution">
    <text evidence="2">The sequence shown here is derived from an EMBL/GenBank/DDBJ whole genome shotgun (WGS) entry which is preliminary data.</text>
</comment>
<keyword evidence="1" id="KW-0472">Membrane</keyword>
<sequence>MANNKTTQQPRKLSKRQRRNKLIIYIMIAAMVLSTLTMGLSYLI</sequence>
<dbReference type="RefSeq" id="WP_162879098.1">
    <property type="nucleotide sequence ID" value="NZ_BMLG01000001.1"/>
</dbReference>
<proteinExistence type="predicted"/>
<reference evidence="2" key="2">
    <citation type="submission" date="2020-09" db="EMBL/GenBank/DDBJ databases">
        <authorList>
            <person name="Sun Q."/>
            <person name="Zhou Y."/>
        </authorList>
    </citation>
    <scope>NUCLEOTIDE SEQUENCE</scope>
    <source>
        <strain evidence="2">CGMCC 1.6333</strain>
    </source>
</reference>
<evidence type="ECO:0008006" key="4">
    <source>
        <dbReference type="Google" id="ProtNLM"/>
    </source>
</evidence>
<protein>
    <recommendedName>
        <fullName evidence="4">DUF4044 domain-containing protein</fullName>
    </recommendedName>
</protein>
<feature type="transmembrane region" description="Helical" evidence="1">
    <location>
        <begin position="22"/>
        <end position="43"/>
    </location>
</feature>
<evidence type="ECO:0000256" key="1">
    <source>
        <dbReference type="SAM" id="Phobius"/>
    </source>
</evidence>
<dbReference type="Proteomes" id="UP000618460">
    <property type="component" value="Unassembled WGS sequence"/>
</dbReference>
<dbReference type="InterPro" id="IPR049722">
    <property type="entry name" value="Prli42-like"/>
</dbReference>
<organism evidence="2 3">
    <name type="scientific">Paraliobacillus quinghaiensis</name>
    <dbReference type="NCBI Taxonomy" id="470815"/>
    <lineage>
        <taxon>Bacteria</taxon>
        <taxon>Bacillati</taxon>
        <taxon>Bacillota</taxon>
        <taxon>Bacilli</taxon>
        <taxon>Bacillales</taxon>
        <taxon>Bacillaceae</taxon>
        <taxon>Paraliobacillus</taxon>
    </lineage>
</organism>
<evidence type="ECO:0000313" key="2">
    <source>
        <dbReference type="EMBL" id="GGM22265.1"/>
    </source>
</evidence>
<dbReference type="EMBL" id="BMLG01000001">
    <property type="protein sequence ID" value="GGM22265.1"/>
    <property type="molecule type" value="Genomic_DNA"/>
</dbReference>
<accession>A0A917TGR7</accession>
<keyword evidence="3" id="KW-1185">Reference proteome</keyword>